<dbReference type="GO" id="GO:0016020">
    <property type="term" value="C:membrane"/>
    <property type="evidence" value="ECO:0007669"/>
    <property type="project" value="TreeGrafter"/>
</dbReference>
<feature type="domain" description="AB hydrolase-1" evidence="3">
    <location>
        <begin position="42"/>
        <end position="285"/>
    </location>
</feature>
<evidence type="ECO:0000256" key="1">
    <source>
        <dbReference type="ARBA" id="ARBA00022801"/>
    </source>
</evidence>
<gene>
    <name evidence="4" type="ORF">EV378_2044</name>
</gene>
<dbReference type="InterPro" id="IPR050266">
    <property type="entry name" value="AB_hydrolase_sf"/>
</dbReference>
<dbReference type="PANTHER" id="PTHR43798:SF31">
    <property type="entry name" value="AB HYDROLASE SUPERFAMILY PROTEIN YCLE"/>
    <property type="match status" value="1"/>
</dbReference>
<dbReference type="PANTHER" id="PTHR43798">
    <property type="entry name" value="MONOACYLGLYCEROL LIPASE"/>
    <property type="match status" value="1"/>
</dbReference>
<protein>
    <submittedName>
        <fullName evidence="4">Pimeloyl-ACP methyl ester carboxylesterase</fullName>
    </submittedName>
</protein>
<organism evidence="4 5">
    <name type="scientific">Pseudonocardia endophytica</name>
    <dbReference type="NCBI Taxonomy" id="401976"/>
    <lineage>
        <taxon>Bacteria</taxon>
        <taxon>Bacillati</taxon>
        <taxon>Actinomycetota</taxon>
        <taxon>Actinomycetes</taxon>
        <taxon>Pseudonocardiales</taxon>
        <taxon>Pseudonocardiaceae</taxon>
        <taxon>Pseudonocardia</taxon>
    </lineage>
</organism>
<keyword evidence="5" id="KW-1185">Reference proteome</keyword>
<dbReference type="RefSeq" id="WP_132423127.1">
    <property type="nucleotide sequence ID" value="NZ_SMFZ01000001.1"/>
</dbReference>
<dbReference type="GO" id="GO:0016787">
    <property type="term" value="F:hydrolase activity"/>
    <property type="evidence" value="ECO:0007669"/>
    <property type="project" value="UniProtKB-KW"/>
</dbReference>
<evidence type="ECO:0000313" key="4">
    <source>
        <dbReference type="EMBL" id="TCK26215.1"/>
    </source>
</evidence>
<feature type="region of interest" description="Disordered" evidence="2">
    <location>
        <begin position="1"/>
        <end position="22"/>
    </location>
</feature>
<accession>A0A4R1HYJ2</accession>
<dbReference type="Gene3D" id="3.40.50.1820">
    <property type="entry name" value="alpha/beta hydrolase"/>
    <property type="match status" value="1"/>
</dbReference>
<name>A0A4R1HYJ2_PSEEN</name>
<dbReference type="SUPFAM" id="SSF53474">
    <property type="entry name" value="alpha/beta-Hydrolases"/>
    <property type="match status" value="1"/>
</dbReference>
<proteinExistence type="predicted"/>
<dbReference type="InterPro" id="IPR000073">
    <property type="entry name" value="AB_hydrolase_1"/>
</dbReference>
<comment type="caution">
    <text evidence="4">The sequence shown here is derived from an EMBL/GenBank/DDBJ whole genome shotgun (WGS) entry which is preliminary data.</text>
</comment>
<evidence type="ECO:0000256" key="2">
    <source>
        <dbReference type="SAM" id="MobiDB-lite"/>
    </source>
</evidence>
<evidence type="ECO:0000259" key="3">
    <source>
        <dbReference type="Pfam" id="PF12697"/>
    </source>
</evidence>
<sequence>MARPPVGAPVRHVQGEPRPVRLPDGRELYATELAAGAAPPTVVFEAGAGATRSSWALVQPLVAAFAHAVVYDRSGMGRSAPDPVSRTMRRMADDLDGLLDGLGDGPFVLVGHSAGGPIVRLAAAARPERIAGLVLVDPSDEASEVLFGRPFRIAEKVVVRLNLALARAGLLGRLYRPMMRRLPPDARADMEREGFTPELVRTHIAQTRTYLDELVAFRDAPPELGDIPVTVVSGARTGSGMNARTRADANSAHAGRAAASPAGRHVLAHDSGHYVPITEPGVVAEEIRRLVTVART</sequence>
<dbReference type="Proteomes" id="UP000295560">
    <property type="component" value="Unassembled WGS sequence"/>
</dbReference>
<dbReference type="InterPro" id="IPR029058">
    <property type="entry name" value="AB_hydrolase_fold"/>
</dbReference>
<evidence type="ECO:0000313" key="5">
    <source>
        <dbReference type="Proteomes" id="UP000295560"/>
    </source>
</evidence>
<dbReference type="Pfam" id="PF12697">
    <property type="entry name" value="Abhydrolase_6"/>
    <property type="match status" value="1"/>
</dbReference>
<dbReference type="EMBL" id="SMFZ01000001">
    <property type="protein sequence ID" value="TCK26215.1"/>
    <property type="molecule type" value="Genomic_DNA"/>
</dbReference>
<dbReference type="AlphaFoldDB" id="A0A4R1HYJ2"/>
<feature type="compositionally biased region" description="Basic and acidic residues" evidence="2">
    <location>
        <begin position="13"/>
        <end position="22"/>
    </location>
</feature>
<keyword evidence="1" id="KW-0378">Hydrolase</keyword>
<dbReference type="OrthoDB" id="7185741at2"/>
<reference evidence="4 5" key="1">
    <citation type="submission" date="2019-03" db="EMBL/GenBank/DDBJ databases">
        <title>Sequencing the genomes of 1000 actinobacteria strains.</title>
        <authorList>
            <person name="Klenk H.-P."/>
        </authorList>
    </citation>
    <scope>NUCLEOTIDE SEQUENCE [LARGE SCALE GENOMIC DNA]</scope>
    <source>
        <strain evidence="4 5">DSM 44969</strain>
    </source>
</reference>